<feature type="compositionally biased region" description="Basic and acidic residues" evidence="8">
    <location>
        <begin position="1"/>
        <end position="17"/>
    </location>
</feature>
<name>A0A4Y2RYK9_ARAVE</name>
<evidence type="ECO:0000256" key="1">
    <source>
        <dbReference type="ARBA" id="ARBA00012493"/>
    </source>
</evidence>
<dbReference type="InterPro" id="IPR055469">
    <property type="entry name" value="DUF7041"/>
</dbReference>
<dbReference type="InterPro" id="IPR012337">
    <property type="entry name" value="RNaseH-like_sf"/>
</dbReference>
<dbReference type="InterPro" id="IPR041577">
    <property type="entry name" value="RT_RNaseH_2"/>
</dbReference>
<evidence type="ECO:0000256" key="6">
    <source>
        <dbReference type="ARBA" id="ARBA00022801"/>
    </source>
</evidence>
<dbReference type="CDD" id="cd01647">
    <property type="entry name" value="RT_LTR"/>
    <property type="match status" value="1"/>
</dbReference>
<dbReference type="SUPFAM" id="SSF50630">
    <property type="entry name" value="Acid proteases"/>
    <property type="match status" value="1"/>
</dbReference>
<keyword evidence="4" id="KW-0540">Nuclease</keyword>
<dbReference type="Gene3D" id="3.10.10.10">
    <property type="entry name" value="HIV Type 1 Reverse Transcriptase, subunit A, domain 1"/>
    <property type="match status" value="1"/>
</dbReference>
<organism evidence="11 12">
    <name type="scientific">Araneus ventricosus</name>
    <name type="common">Orbweaver spider</name>
    <name type="synonym">Epeira ventricosa</name>
    <dbReference type="NCBI Taxonomy" id="182803"/>
    <lineage>
        <taxon>Eukaryota</taxon>
        <taxon>Metazoa</taxon>
        <taxon>Ecdysozoa</taxon>
        <taxon>Arthropoda</taxon>
        <taxon>Chelicerata</taxon>
        <taxon>Arachnida</taxon>
        <taxon>Araneae</taxon>
        <taxon>Araneomorphae</taxon>
        <taxon>Entelegynae</taxon>
        <taxon>Araneoidea</taxon>
        <taxon>Araneidae</taxon>
        <taxon>Araneus</taxon>
    </lineage>
</organism>
<dbReference type="FunFam" id="2.40.70.10:FF:000130">
    <property type="entry name" value="Retrovirus-related Pol polyprotein from transposon opus-like Protein"/>
    <property type="match status" value="1"/>
</dbReference>
<evidence type="ECO:0000313" key="11">
    <source>
        <dbReference type="EMBL" id="GBN80952.1"/>
    </source>
</evidence>
<evidence type="ECO:0000256" key="4">
    <source>
        <dbReference type="ARBA" id="ARBA00022722"/>
    </source>
</evidence>
<protein>
    <recommendedName>
        <fullName evidence="1">RNA-directed DNA polymerase</fullName>
        <ecNumber evidence="1">2.7.7.49</ecNumber>
    </recommendedName>
</protein>
<keyword evidence="3" id="KW-0548">Nucleotidyltransferase</keyword>
<keyword evidence="12" id="KW-1185">Reference proteome</keyword>
<sequence length="1176" mass="134247">MPLKGEKGSDSENKEVEGSNAGCDRVAVRVPSFWTNNAKLFFMQLEASFRLASVTVEQTKFDYLVAALDPETLSHATDTVCEPPPHPYTALKSRLLTQFEVPQNKKLKTLIEDLELGDISPSVLLRQMRDLSESHVDEAFLKNIWMRRLPSHVQDVLAVSSESLSKLAEMVDRMIEFSPGAVNSVSDSAFASCHVSQRDEQLLKMQKQIDELYRFKEKAEHCLPPCAFKQKKRDSPAGVATASVLRGGSRKLYVNDIKTHTGFLIDTGGDVSCYHKSFLTKEIRKSDFVLYAANGTKIVTFGTKLLSLVLGLRRTLQWPFIVADVTKPIIGADFLQHFGLLIDLKKRCLIDPLTNFTARGKSTVSDIPVVKTIVGNSEYSELLRKFKEITQLNSSPKDTIKHDTIHYIPTVGPPVSARARRLNPAQLKISKQEFEYMLEKGICRPSKSNWASPLHMVLKGASDWRPTGDYRALNRITIPDKYPIPHIQDYDILIASENQVEHKRHLEEIFTRFRKYGIVINESKCEFGKDTIDFLGHTINSNGCTPHRDKVRAILEYNKPVTISDLRRFLGMVNYYHRFIPNIATILSPLNQLLVGAKKRDKREIPWSIETEKSFQDIRDAMAKATLLYHPSVDAKLALVTDCSDFATGGVLQEISSDGPKPLGFFSKKLSPTQCKYSTYDRELLAAYSAIQHFWHLLEARVFTLYVDHKPLIFAFKQKQEKATPRRLRQLDFISQFTTDIKYLPGKGNVVADTLTRICEIQFSSLSDLELWANLQETDEELRSILEGKAKFSGNLVKVQMPEVGRSLHADNSTGINRFYVPLQLRRRVFDELHSLSHPGIRGTKQLVGSKYIWPDMNKDIGVWCRACINCQRSKVQLHTKTPLIQFLIPDERFAHVHLDIIKLPLVRGYKYCLTMIDRFTRWPEAAPMSDMEAETVATAFVNTWISRFDTPQKLTRDRRGQFESGLFETLSKLLGVHLTRTASYTPQCNGMVERLHRPLKQALTCHQADWLDALPLVLLGIRTVLREDLNASAAELVYGSSLQLPGRLYEEKRIDQCPDYVARLQRRFRAESPRFPLLHGPQRIYIPKDLETCSHVFLRKPPFKKTLQTPYEGPFKVVRRLPKDFSILIKGQERLVAMDRLKPAFILNGSDEPTEQEHQTYRTRFGRKVKFRLPA</sequence>
<dbReference type="PROSITE" id="PS50175">
    <property type="entry name" value="ASP_PROT_RETROV"/>
    <property type="match status" value="1"/>
</dbReference>
<dbReference type="CDD" id="cd09274">
    <property type="entry name" value="RNase_HI_RT_Ty3"/>
    <property type="match status" value="1"/>
</dbReference>
<dbReference type="InterPro" id="IPR041588">
    <property type="entry name" value="Integrase_H2C2"/>
</dbReference>
<evidence type="ECO:0000313" key="12">
    <source>
        <dbReference type="Proteomes" id="UP000499080"/>
    </source>
</evidence>
<evidence type="ECO:0000256" key="8">
    <source>
        <dbReference type="SAM" id="MobiDB-lite"/>
    </source>
</evidence>
<dbReference type="InterPro" id="IPR001584">
    <property type="entry name" value="Integrase_cat-core"/>
</dbReference>
<evidence type="ECO:0000256" key="2">
    <source>
        <dbReference type="ARBA" id="ARBA00022679"/>
    </source>
</evidence>
<dbReference type="Gene3D" id="3.30.70.270">
    <property type="match status" value="2"/>
</dbReference>
<dbReference type="Pfam" id="PF00078">
    <property type="entry name" value="RVT_1"/>
    <property type="match status" value="1"/>
</dbReference>
<dbReference type="EMBL" id="BGPR01019097">
    <property type="protein sequence ID" value="GBN80952.1"/>
    <property type="molecule type" value="Genomic_DNA"/>
</dbReference>
<keyword evidence="6" id="KW-0378">Hydrolase</keyword>
<dbReference type="GO" id="GO:0006508">
    <property type="term" value="P:proteolysis"/>
    <property type="evidence" value="ECO:0007669"/>
    <property type="project" value="InterPro"/>
</dbReference>
<dbReference type="SUPFAM" id="SSF56672">
    <property type="entry name" value="DNA/RNA polymerases"/>
    <property type="match status" value="1"/>
</dbReference>
<comment type="caution">
    <text evidence="11">The sequence shown here is derived from an EMBL/GenBank/DDBJ whole genome shotgun (WGS) entry which is preliminary data.</text>
</comment>
<dbReference type="GO" id="GO:0003964">
    <property type="term" value="F:RNA-directed DNA polymerase activity"/>
    <property type="evidence" value="ECO:0007669"/>
    <property type="project" value="UniProtKB-EC"/>
</dbReference>
<dbReference type="Pfam" id="PF17919">
    <property type="entry name" value="RT_RNaseH_2"/>
    <property type="match status" value="1"/>
</dbReference>
<dbReference type="AlphaFoldDB" id="A0A4Y2RYK9"/>
<keyword evidence="7" id="KW-0511">Multifunctional enzyme</keyword>
<feature type="region of interest" description="Disordered" evidence="8">
    <location>
        <begin position="1"/>
        <end position="20"/>
    </location>
</feature>
<dbReference type="GO" id="GO:0004519">
    <property type="term" value="F:endonuclease activity"/>
    <property type="evidence" value="ECO:0007669"/>
    <property type="project" value="UniProtKB-KW"/>
</dbReference>
<dbReference type="Gene3D" id="1.10.340.70">
    <property type="match status" value="1"/>
</dbReference>
<dbReference type="InterPro" id="IPR036397">
    <property type="entry name" value="RNaseH_sf"/>
</dbReference>
<dbReference type="EC" id="2.7.7.49" evidence="1"/>
<dbReference type="GO" id="GO:0004190">
    <property type="term" value="F:aspartic-type endopeptidase activity"/>
    <property type="evidence" value="ECO:0007669"/>
    <property type="project" value="InterPro"/>
</dbReference>
<dbReference type="GO" id="GO:0003676">
    <property type="term" value="F:nucleic acid binding"/>
    <property type="evidence" value="ECO:0007669"/>
    <property type="project" value="InterPro"/>
</dbReference>
<evidence type="ECO:0000256" key="3">
    <source>
        <dbReference type="ARBA" id="ARBA00022695"/>
    </source>
</evidence>
<proteinExistence type="predicted"/>
<feature type="domain" description="Peptidase A2" evidence="9">
    <location>
        <begin position="261"/>
        <end position="334"/>
    </location>
</feature>
<dbReference type="Pfam" id="PF23055">
    <property type="entry name" value="DUF7041"/>
    <property type="match status" value="1"/>
</dbReference>
<dbReference type="InterPro" id="IPR021109">
    <property type="entry name" value="Peptidase_aspartic_dom_sf"/>
</dbReference>
<dbReference type="Pfam" id="PF17921">
    <property type="entry name" value="Integrase_H2C2"/>
    <property type="match status" value="1"/>
</dbReference>
<evidence type="ECO:0000259" key="9">
    <source>
        <dbReference type="PROSITE" id="PS50175"/>
    </source>
</evidence>
<keyword evidence="5" id="KW-0255">Endonuclease</keyword>
<dbReference type="SUPFAM" id="SSF53098">
    <property type="entry name" value="Ribonuclease H-like"/>
    <property type="match status" value="1"/>
</dbReference>
<evidence type="ECO:0000259" key="10">
    <source>
        <dbReference type="PROSITE" id="PS50994"/>
    </source>
</evidence>
<dbReference type="Gene3D" id="2.40.70.10">
    <property type="entry name" value="Acid Proteases"/>
    <property type="match status" value="1"/>
</dbReference>
<dbReference type="Gene3D" id="3.30.420.10">
    <property type="entry name" value="Ribonuclease H-like superfamily/Ribonuclease H"/>
    <property type="match status" value="1"/>
</dbReference>
<dbReference type="PANTHER" id="PTHR37984">
    <property type="entry name" value="PROTEIN CBG26694"/>
    <property type="match status" value="1"/>
</dbReference>
<keyword evidence="2" id="KW-0808">Transferase</keyword>
<dbReference type="InterPro" id="IPR043128">
    <property type="entry name" value="Rev_trsase/Diguanyl_cyclase"/>
</dbReference>
<dbReference type="InterPro" id="IPR043502">
    <property type="entry name" value="DNA/RNA_pol_sf"/>
</dbReference>
<dbReference type="Pfam" id="PF00665">
    <property type="entry name" value="rve"/>
    <property type="match status" value="1"/>
</dbReference>
<gene>
    <name evidence="11" type="primary">Tf2-6_105</name>
    <name evidence="11" type="ORF">AVEN_13363_1</name>
</gene>
<dbReference type="InterPro" id="IPR000477">
    <property type="entry name" value="RT_dom"/>
</dbReference>
<dbReference type="InterPro" id="IPR050951">
    <property type="entry name" value="Retrovirus_Pol_polyprotein"/>
</dbReference>
<accession>A0A4Y2RYK9</accession>
<dbReference type="Proteomes" id="UP000499080">
    <property type="component" value="Unassembled WGS sequence"/>
</dbReference>
<dbReference type="PROSITE" id="PS50994">
    <property type="entry name" value="INTEGRASE"/>
    <property type="match status" value="1"/>
</dbReference>
<evidence type="ECO:0000256" key="5">
    <source>
        <dbReference type="ARBA" id="ARBA00022759"/>
    </source>
</evidence>
<dbReference type="PANTHER" id="PTHR37984:SF5">
    <property type="entry name" value="PROTEIN NYNRIN-LIKE"/>
    <property type="match status" value="1"/>
</dbReference>
<feature type="domain" description="Integrase catalytic" evidence="10">
    <location>
        <begin position="886"/>
        <end position="1054"/>
    </location>
</feature>
<dbReference type="GO" id="GO:0015074">
    <property type="term" value="P:DNA integration"/>
    <property type="evidence" value="ECO:0007669"/>
    <property type="project" value="InterPro"/>
</dbReference>
<dbReference type="GO" id="GO:0042575">
    <property type="term" value="C:DNA polymerase complex"/>
    <property type="evidence" value="ECO:0007669"/>
    <property type="project" value="UniProtKB-ARBA"/>
</dbReference>
<evidence type="ECO:0000256" key="7">
    <source>
        <dbReference type="ARBA" id="ARBA00023268"/>
    </source>
</evidence>
<dbReference type="InterPro" id="IPR001995">
    <property type="entry name" value="Peptidase_A2_cat"/>
</dbReference>
<dbReference type="OrthoDB" id="6514696at2759"/>
<dbReference type="FunFam" id="3.30.70.270:FF:000020">
    <property type="entry name" value="Transposon Tf2-6 polyprotein-like Protein"/>
    <property type="match status" value="1"/>
</dbReference>
<reference evidence="11 12" key="1">
    <citation type="journal article" date="2019" name="Sci. Rep.">
        <title>Orb-weaving spider Araneus ventricosus genome elucidates the spidroin gene catalogue.</title>
        <authorList>
            <person name="Kono N."/>
            <person name="Nakamura H."/>
            <person name="Ohtoshi R."/>
            <person name="Moran D.A.P."/>
            <person name="Shinohara A."/>
            <person name="Yoshida Y."/>
            <person name="Fujiwara M."/>
            <person name="Mori M."/>
            <person name="Tomita M."/>
            <person name="Arakawa K."/>
        </authorList>
    </citation>
    <scope>NUCLEOTIDE SEQUENCE [LARGE SCALE GENOMIC DNA]</scope>
</reference>